<proteinExistence type="predicted"/>
<evidence type="ECO:0000313" key="3">
    <source>
        <dbReference type="Proteomes" id="UP000249390"/>
    </source>
</evidence>
<dbReference type="AlphaFoldDB" id="A0A328D8I0"/>
<gene>
    <name evidence="2" type="ORF">DM860_008476</name>
</gene>
<dbReference type="Proteomes" id="UP000249390">
    <property type="component" value="Unassembled WGS sequence"/>
</dbReference>
<comment type="caution">
    <text evidence="2">The sequence shown here is derived from an EMBL/GenBank/DDBJ whole genome shotgun (WGS) entry which is preliminary data.</text>
</comment>
<protein>
    <submittedName>
        <fullName evidence="2">Uncharacterized protein</fullName>
    </submittedName>
</protein>
<keyword evidence="3" id="KW-1185">Reference proteome</keyword>
<feature type="region of interest" description="Disordered" evidence="1">
    <location>
        <begin position="75"/>
        <end position="101"/>
    </location>
</feature>
<organism evidence="2 3">
    <name type="scientific">Cuscuta australis</name>
    <dbReference type="NCBI Taxonomy" id="267555"/>
    <lineage>
        <taxon>Eukaryota</taxon>
        <taxon>Viridiplantae</taxon>
        <taxon>Streptophyta</taxon>
        <taxon>Embryophyta</taxon>
        <taxon>Tracheophyta</taxon>
        <taxon>Spermatophyta</taxon>
        <taxon>Magnoliopsida</taxon>
        <taxon>eudicotyledons</taxon>
        <taxon>Gunneridae</taxon>
        <taxon>Pentapetalae</taxon>
        <taxon>asterids</taxon>
        <taxon>lamiids</taxon>
        <taxon>Solanales</taxon>
        <taxon>Convolvulaceae</taxon>
        <taxon>Cuscuteae</taxon>
        <taxon>Cuscuta</taxon>
        <taxon>Cuscuta subgen. Grammica</taxon>
        <taxon>Cuscuta sect. Cleistogrammica</taxon>
    </lineage>
</organism>
<evidence type="ECO:0000313" key="2">
    <source>
        <dbReference type="EMBL" id="RAL40778.1"/>
    </source>
</evidence>
<dbReference type="EMBL" id="NQVE01000192">
    <property type="protein sequence ID" value="RAL40778.1"/>
    <property type="molecule type" value="Genomic_DNA"/>
</dbReference>
<sequence>MGRSRIRPLPATGPPRPRRRMRARQDLRVRYAACVQPRLDPEELSGDGSLELGSNQRRVGEVDQRVRRDLADECRQGVAPHEPVLAGGDLPPPGPELPVPNDGAVVGYGVLHPVLRRTRGGQVFVGGRLREAGPARHDDARVAP</sequence>
<feature type="region of interest" description="Disordered" evidence="1">
    <location>
        <begin position="1"/>
        <end position="23"/>
    </location>
</feature>
<reference evidence="2 3" key="1">
    <citation type="submission" date="2018-06" db="EMBL/GenBank/DDBJ databases">
        <title>The Genome of Cuscuta australis (Dodder) Provides Insight into the Evolution of Plant Parasitism.</title>
        <authorList>
            <person name="Liu H."/>
        </authorList>
    </citation>
    <scope>NUCLEOTIDE SEQUENCE [LARGE SCALE GENOMIC DNA]</scope>
    <source>
        <strain evidence="3">cv. Yunnan</strain>
        <tissue evidence="2">Vines</tissue>
    </source>
</reference>
<accession>A0A328D8I0</accession>
<evidence type="ECO:0000256" key="1">
    <source>
        <dbReference type="SAM" id="MobiDB-lite"/>
    </source>
</evidence>
<name>A0A328D8I0_9ASTE</name>